<gene>
    <name evidence="1" type="ORF">B0T17DRAFT_621360</name>
</gene>
<sequence>MAANDKERKDYLSFRKFPNEIKSMVFTEALCKPHIHFFRVRRVNNVNQATWSIDLSPFPRNIDSSGFRLSANLSAVDPIAAGASTRAATEPMQLQIRGRTAAAIDAATDIVCVTFDGNSKLRPGYWALGSQIHNRIVDRQGVSARFAGIKKIALSYSKRDKHSDISQAPFICTHRSNCCPWRGNWKVCPEELAGFIDCLPPSVEEIYVIARLGITKAEREQVQTYKDWFFREPVDSIFRDGMVTFYDARRTYIEIDDDTRYLDDCKLIASLYEEIDYVIANTWKYLLADTNPSLTMSANPPQFTMPLAQRERLRFTQLLAVD</sequence>
<proteinExistence type="predicted"/>
<evidence type="ECO:0000313" key="1">
    <source>
        <dbReference type="EMBL" id="KAK0610082.1"/>
    </source>
</evidence>
<keyword evidence="2" id="KW-1185">Reference proteome</keyword>
<dbReference type="EMBL" id="JAULSR010000011">
    <property type="protein sequence ID" value="KAK0610082.1"/>
    <property type="molecule type" value="Genomic_DNA"/>
</dbReference>
<comment type="caution">
    <text evidence="1">The sequence shown here is derived from an EMBL/GenBank/DDBJ whole genome shotgun (WGS) entry which is preliminary data.</text>
</comment>
<name>A0AA39TR74_9PEZI</name>
<dbReference type="AlphaFoldDB" id="A0AA39TR74"/>
<protein>
    <submittedName>
        <fullName evidence="1">Uncharacterized protein</fullName>
    </submittedName>
</protein>
<dbReference type="Proteomes" id="UP001174934">
    <property type="component" value="Unassembled WGS sequence"/>
</dbReference>
<reference evidence="1" key="1">
    <citation type="submission" date="2023-06" db="EMBL/GenBank/DDBJ databases">
        <title>Genome-scale phylogeny and comparative genomics of the fungal order Sordariales.</title>
        <authorList>
            <consortium name="Lawrence Berkeley National Laboratory"/>
            <person name="Hensen N."/>
            <person name="Bonometti L."/>
            <person name="Westerberg I."/>
            <person name="Brannstrom I.O."/>
            <person name="Guillou S."/>
            <person name="Cros-Aarteil S."/>
            <person name="Calhoun S."/>
            <person name="Haridas S."/>
            <person name="Kuo A."/>
            <person name="Mondo S."/>
            <person name="Pangilinan J."/>
            <person name="Riley R."/>
            <person name="LaButti K."/>
            <person name="Andreopoulos B."/>
            <person name="Lipzen A."/>
            <person name="Chen C."/>
            <person name="Yanf M."/>
            <person name="Daum C."/>
            <person name="Ng V."/>
            <person name="Clum A."/>
            <person name="Steindorff A."/>
            <person name="Ohm R."/>
            <person name="Martin F."/>
            <person name="Silar P."/>
            <person name="Natvig D."/>
            <person name="Lalanne C."/>
            <person name="Gautier V."/>
            <person name="Ament-velasquez S.L."/>
            <person name="Kruys A."/>
            <person name="Hutchinson M.I."/>
            <person name="Powell A.J."/>
            <person name="Barry K."/>
            <person name="Miller A.N."/>
            <person name="Grigoriev I.V."/>
            <person name="Debuchy R."/>
            <person name="Gladieux P."/>
            <person name="Thoren M.H."/>
            <person name="Johannesson H."/>
        </authorList>
    </citation>
    <scope>NUCLEOTIDE SEQUENCE</scope>
    <source>
        <strain evidence="1">SMH3391-2</strain>
    </source>
</reference>
<accession>A0AA39TR74</accession>
<evidence type="ECO:0000313" key="2">
    <source>
        <dbReference type="Proteomes" id="UP001174934"/>
    </source>
</evidence>
<organism evidence="1 2">
    <name type="scientific">Bombardia bombarda</name>
    <dbReference type="NCBI Taxonomy" id="252184"/>
    <lineage>
        <taxon>Eukaryota</taxon>
        <taxon>Fungi</taxon>
        <taxon>Dikarya</taxon>
        <taxon>Ascomycota</taxon>
        <taxon>Pezizomycotina</taxon>
        <taxon>Sordariomycetes</taxon>
        <taxon>Sordariomycetidae</taxon>
        <taxon>Sordariales</taxon>
        <taxon>Lasiosphaeriaceae</taxon>
        <taxon>Bombardia</taxon>
    </lineage>
</organism>